<evidence type="ECO:0000313" key="2">
    <source>
        <dbReference type="EMBL" id="AJP57746.1"/>
    </source>
</evidence>
<accession>A0ABN4FQ73</accession>
<protein>
    <submittedName>
        <fullName evidence="2">Uncharacterized protein</fullName>
    </submittedName>
</protein>
<keyword evidence="3" id="KW-1185">Reference proteome</keyword>
<dbReference type="RefSeq" id="WP_044455976.1">
    <property type="nucleotide sequence ID" value="NZ_CP010897.2"/>
</dbReference>
<gene>
    <name evidence="2" type="ORF">UC34_13685</name>
</gene>
<dbReference type="Gene3D" id="2.50.20.10">
    <property type="entry name" value="Lipoprotein localisation LolA/LolB/LppX"/>
    <property type="match status" value="1"/>
</dbReference>
<sequence length="227" mass="24652">MGQRLRSRIHGWLLSAVVAAVALGATHGLHAQIASAPTSSAADLALLERVLSQVGANAVVKAEFIQTRTSPLLATPVITRGTLVFASELGVIWQVSAPQWQGYVYGRQRTARFDADGNVLSREAQPSALTHQINEWASAFTHGDVSGLASQFAISATGTTSRWQAVLTPSQPQIAQAMRRLTLTGDNVVRTVVLETQRGESIRWQFDKVKTSEPLNARERRLFRAAE</sequence>
<organism evidence="2 3">
    <name type="scientific">Pandoraea vervacti</name>
    <dbReference type="NCBI Taxonomy" id="656178"/>
    <lineage>
        <taxon>Bacteria</taxon>
        <taxon>Pseudomonadati</taxon>
        <taxon>Pseudomonadota</taxon>
        <taxon>Betaproteobacteria</taxon>
        <taxon>Burkholderiales</taxon>
        <taxon>Burkholderiaceae</taxon>
        <taxon>Pandoraea</taxon>
    </lineage>
</organism>
<proteinExistence type="predicted"/>
<dbReference type="Proteomes" id="UP000035085">
    <property type="component" value="Chromosome"/>
</dbReference>
<dbReference type="Pfam" id="PF19574">
    <property type="entry name" value="LolA_3"/>
    <property type="match status" value="1"/>
</dbReference>
<dbReference type="InterPro" id="IPR004564">
    <property type="entry name" value="OM_lipoprot_carrier_LolA-like"/>
</dbReference>
<dbReference type="InterPro" id="IPR029046">
    <property type="entry name" value="LolA/LolB/LppX"/>
</dbReference>
<evidence type="ECO:0000313" key="3">
    <source>
        <dbReference type="Proteomes" id="UP000035085"/>
    </source>
</evidence>
<reference evidence="3" key="1">
    <citation type="submission" date="2015-02" db="EMBL/GenBank/DDBJ databases">
        <title>Complete Genome Sequencing of Pandoraea vervacti NS15 sp. nov.</title>
        <authorList>
            <person name="Chan K.-G."/>
        </authorList>
    </citation>
    <scope>NUCLEOTIDE SEQUENCE [LARGE SCALE GENOMIC DNA]</scope>
    <source>
        <strain evidence="3">NS15</strain>
    </source>
</reference>
<dbReference type="SUPFAM" id="SSF89392">
    <property type="entry name" value="Prokaryotic lipoproteins and lipoprotein localization factors"/>
    <property type="match status" value="1"/>
</dbReference>
<name>A0ABN4FQ73_9BURK</name>
<dbReference type="CDD" id="cd16325">
    <property type="entry name" value="LolA"/>
    <property type="match status" value="1"/>
</dbReference>
<evidence type="ECO:0000256" key="1">
    <source>
        <dbReference type="ARBA" id="ARBA00022729"/>
    </source>
</evidence>
<dbReference type="EMBL" id="CP010897">
    <property type="protein sequence ID" value="AJP57746.1"/>
    <property type="molecule type" value="Genomic_DNA"/>
</dbReference>
<keyword evidence="1" id="KW-0732">Signal</keyword>